<name>A0A8T0G4U4_ARGBR</name>
<dbReference type="InterPro" id="IPR052728">
    <property type="entry name" value="O2_lipid_transport_reg"/>
</dbReference>
<dbReference type="PANTHER" id="PTHR11161:SF0">
    <property type="entry name" value="O-ACYLTRANSFERASE LIKE PROTEIN"/>
    <property type="match status" value="1"/>
</dbReference>
<accession>A0A8T0G4U4</accession>
<reference evidence="3" key="1">
    <citation type="journal article" date="2020" name="bioRxiv">
        <title>Chromosome-level reference genome of the European wasp spider Argiope bruennichi: a resource for studies on range expansion and evolutionary adaptation.</title>
        <authorList>
            <person name="Sheffer M.M."/>
            <person name="Hoppe A."/>
            <person name="Krehenwinkel H."/>
            <person name="Uhl G."/>
            <person name="Kuss A.W."/>
            <person name="Jensen L."/>
            <person name="Jensen C."/>
            <person name="Gillespie R.G."/>
            <person name="Hoff K.J."/>
            <person name="Prost S."/>
        </authorList>
    </citation>
    <scope>NUCLEOTIDE SEQUENCE</scope>
</reference>
<sequence>MDWNIKKFLLCFIFAICSSSYVLCQNIETDNPSQNYDFVKLINNYAENIKTSENLKSVSEEEKELLNGINDIVPSELKTKLLQLFLQLSSSKCLRDLQNVYDGLQKRSQWSLKMLDSFGKPESGILLGNLKWLGEYDECLGVEAPNFEGTTIGGFRGKYCTLQIPVNLNNMSLPSIHRQTNMGTKALLYIDK</sequence>
<evidence type="ECO:0000259" key="2">
    <source>
        <dbReference type="SMART" id="SM00703"/>
    </source>
</evidence>
<dbReference type="EMBL" id="JABXBU010000001">
    <property type="protein sequence ID" value="KAF8797100.1"/>
    <property type="molecule type" value="Genomic_DNA"/>
</dbReference>
<dbReference type="AlphaFoldDB" id="A0A8T0G4U4"/>
<protein>
    <submittedName>
        <fullName evidence="3">O-acyltransferase like protein like</fullName>
    </submittedName>
</protein>
<evidence type="ECO:0000313" key="3">
    <source>
        <dbReference type="EMBL" id="KAF8797100.1"/>
    </source>
</evidence>
<organism evidence="3 4">
    <name type="scientific">Argiope bruennichi</name>
    <name type="common">Wasp spider</name>
    <name type="synonym">Aranea bruennichi</name>
    <dbReference type="NCBI Taxonomy" id="94029"/>
    <lineage>
        <taxon>Eukaryota</taxon>
        <taxon>Metazoa</taxon>
        <taxon>Ecdysozoa</taxon>
        <taxon>Arthropoda</taxon>
        <taxon>Chelicerata</taxon>
        <taxon>Arachnida</taxon>
        <taxon>Araneae</taxon>
        <taxon>Araneomorphae</taxon>
        <taxon>Entelegynae</taxon>
        <taxon>Araneoidea</taxon>
        <taxon>Araneidae</taxon>
        <taxon>Argiope</taxon>
    </lineage>
</organism>
<evidence type="ECO:0000256" key="1">
    <source>
        <dbReference type="SAM" id="SignalP"/>
    </source>
</evidence>
<evidence type="ECO:0000313" key="4">
    <source>
        <dbReference type="Proteomes" id="UP000807504"/>
    </source>
</evidence>
<reference evidence="3" key="2">
    <citation type="submission" date="2020-06" db="EMBL/GenBank/DDBJ databases">
        <authorList>
            <person name="Sheffer M."/>
        </authorList>
    </citation>
    <scope>NUCLEOTIDE SEQUENCE</scope>
</reference>
<dbReference type="Proteomes" id="UP000807504">
    <property type="component" value="Unassembled WGS sequence"/>
</dbReference>
<dbReference type="Pfam" id="PF20146">
    <property type="entry name" value="NRF"/>
    <property type="match status" value="1"/>
</dbReference>
<keyword evidence="1" id="KW-0732">Signal</keyword>
<feature type="chain" id="PRO_5035785364" evidence="1">
    <location>
        <begin position="25"/>
        <end position="192"/>
    </location>
</feature>
<dbReference type="PANTHER" id="PTHR11161">
    <property type="entry name" value="O-ACYLTRANSFERASE"/>
    <property type="match status" value="1"/>
</dbReference>
<gene>
    <name evidence="3" type="ORF">HNY73_001404</name>
</gene>
<feature type="signal peptide" evidence="1">
    <location>
        <begin position="1"/>
        <end position="24"/>
    </location>
</feature>
<comment type="caution">
    <text evidence="3">The sequence shown here is derived from an EMBL/GenBank/DDBJ whole genome shotgun (WGS) entry which is preliminary data.</text>
</comment>
<dbReference type="SMART" id="SM00703">
    <property type="entry name" value="NRF"/>
    <property type="match status" value="1"/>
</dbReference>
<dbReference type="InterPro" id="IPR006621">
    <property type="entry name" value="Nose-resist-to-fluoxetine_N"/>
</dbReference>
<proteinExistence type="predicted"/>
<feature type="domain" description="Nose resistant-to-fluoxetine protein N-terminal" evidence="2">
    <location>
        <begin position="90"/>
        <end position="192"/>
    </location>
</feature>
<keyword evidence="4" id="KW-1185">Reference proteome</keyword>